<dbReference type="Proteomes" id="UP001151760">
    <property type="component" value="Unassembled WGS sequence"/>
</dbReference>
<organism evidence="1 2">
    <name type="scientific">Tanacetum coccineum</name>
    <dbReference type="NCBI Taxonomy" id="301880"/>
    <lineage>
        <taxon>Eukaryota</taxon>
        <taxon>Viridiplantae</taxon>
        <taxon>Streptophyta</taxon>
        <taxon>Embryophyta</taxon>
        <taxon>Tracheophyta</taxon>
        <taxon>Spermatophyta</taxon>
        <taxon>Magnoliopsida</taxon>
        <taxon>eudicotyledons</taxon>
        <taxon>Gunneridae</taxon>
        <taxon>Pentapetalae</taxon>
        <taxon>asterids</taxon>
        <taxon>campanulids</taxon>
        <taxon>Asterales</taxon>
        <taxon>Asteraceae</taxon>
        <taxon>Asteroideae</taxon>
        <taxon>Anthemideae</taxon>
        <taxon>Anthemidinae</taxon>
        <taxon>Tanacetum</taxon>
    </lineage>
</organism>
<name>A0ABQ4WSR6_9ASTR</name>
<proteinExistence type="predicted"/>
<evidence type="ECO:0000313" key="2">
    <source>
        <dbReference type="Proteomes" id="UP001151760"/>
    </source>
</evidence>
<protein>
    <submittedName>
        <fullName evidence="1">Retrotransposon protein, putative, ty1-copia subclass</fullName>
    </submittedName>
</protein>
<dbReference type="EMBL" id="BQNB010008901">
    <property type="protein sequence ID" value="GJS55926.1"/>
    <property type="molecule type" value="Genomic_DNA"/>
</dbReference>
<gene>
    <name evidence="1" type="ORF">Tco_0629288</name>
</gene>
<accession>A0ABQ4WSR6</accession>
<comment type="caution">
    <text evidence="1">The sequence shown here is derived from an EMBL/GenBank/DDBJ whole genome shotgun (WGS) entry which is preliminary data.</text>
</comment>
<keyword evidence="2" id="KW-1185">Reference proteome</keyword>
<feature type="non-terminal residue" evidence="1">
    <location>
        <position position="180"/>
    </location>
</feature>
<evidence type="ECO:0000313" key="1">
    <source>
        <dbReference type="EMBL" id="GJS55926.1"/>
    </source>
</evidence>
<reference evidence="1" key="1">
    <citation type="journal article" date="2022" name="Int. J. Mol. Sci.">
        <title>Draft Genome of Tanacetum Coccineum: Genomic Comparison of Closely Related Tanacetum-Family Plants.</title>
        <authorList>
            <person name="Yamashiro T."/>
            <person name="Shiraishi A."/>
            <person name="Nakayama K."/>
            <person name="Satake H."/>
        </authorList>
    </citation>
    <scope>NUCLEOTIDE SEQUENCE</scope>
</reference>
<sequence length="180" mass="20808">MKCLSSSTARCSKPERHAEKRSLVHGKFITSIDICNILVKQNVNLKKMLRWYFYIHSLTGNSKVENLQGELKEIQNEDTSPSKNTNEIPMEVEYFEPPQEEVVLVRRGSYEPTNYKAATLYQESNKWLDAMNAKIQSMKDNQVWRLVDLPPNAKGFTQTYGVDYEETFSPVADIRAIRIL</sequence>
<reference evidence="1" key="2">
    <citation type="submission" date="2022-01" db="EMBL/GenBank/DDBJ databases">
        <authorList>
            <person name="Yamashiro T."/>
            <person name="Shiraishi A."/>
            <person name="Satake H."/>
            <person name="Nakayama K."/>
        </authorList>
    </citation>
    <scope>NUCLEOTIDE SEQUENCE</scope>
</reference>